<reference evidence="2" key="1">
    <citation type="submission" date="2021-05" db="EMBL/GenBank/DDBJ databases">
        <authorList>
            <person name="Alioto T."/>
            <person name="Alioto T."/>
            <person name="Gomez Garrido J."/>
        </authorList>
    </citation>
    <scope>NUCLEOTIDE SEQUENCE</scope>
</reference>
<feature type="compositionally biased region" description="Basic and acidic residues" evidence="1">
    <location>
        <begin position="176"/>
        <end position="185"/>
    </location>
</feature>
<sequence length="244" mass="28003">MYAVVKFEAGKDGKEFVEIISLEWVIDLEDKDPIPLKWYSAWYPKNDVSRKAYKHVPPFSSLGTTNRVTLIAMEENYQKARLLLAKAEDTDHPESSPPEKSRKKFKPSKLQTFESDDSEDSNTGMKKFHEKLQKSLPEPPKFVRKSTNPLSPAEQQKLEELLKRVNTQTQDVLPSPEKRTPEKIVNKVPPSPEKRTPEKIVDEDFMVLPSPISSPFVFNKRSPKKKTKVLSRSPDLYTLSSLSF</sequence>
<evidence type="ECO:0000256" key="1">
    <source>
        <dbReference type="SAM" id="MobiDB-lite"/>
    </source>
</evidence>
<dbReference type="EMBL" id="HBUF01329563">
    <property type="protein sequence ID" value="CAG6696632.1"/>
    <property type="molecule type" value="Transcribed_RNA"/>
</dbReference>
<name>A0A8D8XGW7_9HEMI</name>
<proteinExistence type="predicted"/>
<feature type="compositionally biased region" description="Polar residues" evidence="1">
    <location>
        <begin position="145"/>
        <end position="154"/>
    </location>
</feature>
<organism evidence="2">
    <name type="scientific">Cacopsylla melanoneura</name>
    <dbReference type="NCBI Taxonomy" id="428564"/>
    <lineage>
        <taxon>Eukaryota</taxon>
        <taxon>Metazoa</taxon>
        <taxon>Ecdysozoa</taxon>
        <taxon>Arthropoda</taxon>
        <taxon>Hexapoda</taxon>
        <taxon>Insecta</taxon>
        <taxon>Pterygota</taxon>
        <taxon>Neoptera</taxon>
        <taxon>Paraneoptera</taxon>
        <taxon>Hemiptera</taxon>
        <taxon>Sternorrhyncha</taxon>
        <taxon>Psylloidea</taxon>
        <taxon>Psyllidae</taxon>
        <taxon>Psyllinae</taxon>
        <taxon>Cacopsylla</taxon>
    </lineage>
</organism>
<feature type="compositionally biased region" description="Basic and acidic residues" evidence="1">
    <location>
        <begin position="88"/>
        <end position="100"/>
    </location>
</feature>
<evidence type="ECO:0000313" key="2">
    <source>
        <dbReference type="EMBL" id="CAG6696632.1"/>
    </source>
</evidence>
<feature type="region of interest" description="Disordered" evidence="1">
    <location>
        <begin position="88"/>
        <end position="199"/>
    </location>
</feature>
<accession>A0A8D8XGW7</accession>
<protein>
    <submittedName>
        <fullName evidence="2">Uncharacterized protein</fullName>
    </submittedName>
</protein>
<dbReference type="AlphaFoldDB" id="A0A8D8XGW7"/>